<dbReference type="InterPro" id="IPR023214">
    <property type="entry name" value="HAD_sf"/>
</dbReference>
<comment type="caution">
    <text evidence="1">The sequence shown here is derived from an EMBL/GenBank/DDBJ whole genome shotgun (WGS) entry which is preliminary data.</text>
</comment>
<evidence type="ECO:0000313" key="1">
    <source>
        <dbReference type="EMBL" id="KKB79853.1"/>
    </source>
</evidence>
<gene>
    <name evidence="1" type="ORF">VW35_05015</name>
</gene>
<dbReference type="PATRIC" id="fig|361041.3.peg.309"/>
<name>A0A0F5LBX7_9HYPH</name>
<evidence type="ECO:0000313" key="2">
    <source>
        <dbReference type="Proteomes" id="UP000033514"/>
    </source>
</evidence>
<dbReference type="OrthoDB" id="9807742at2"/>
<dbReference type="InterPro" id="IPR006439">
    <property type="entry name" value="HAD-SF_hydro_IA"/>
</dbReference>
<dbReference type="STRING" id="361041.VW35_05015"/>
<sequence>MTRAVIFDVDGVLIEGYHSNPARVRAWDKDMLTEIGVDPDRLREEFTFDVFVKKVIVGQMSFIEALDRYLPSVGYKHGGMVFAHYWLKKDSTLNAPVVEIARKLKARGDCMLYIATNQEHLRAMWLWGKLGLGEIFDDMFYSARLGVRKPENRFFEHVNLAIGSQAEPPLFFDDTPKVVAAARVHGWEAIEFDTVADCANHPWIADRIGTINLKDAP</sequence>
<keyword evidence="2" id="KW-1185">Reference proteome</keyword>
<dbReference type="AlphaFoldDB" id="A0A0F5LBX7"/>
<dbReference type="NCBIfam" id="TIGR01509">
    <property type="entry name" value="HAD-SF-IA-v3"/>
    <property type="match status" value="1"/>
</dbReference>
<dbReference type="EMBL" id="LAJG01000014">
    <property type="protein sequence ID" value="KKB79853.1"/>
    <property type="molecule type" value="Genomic_DNA"/>
</dbReference>
<organism evidence="1 2">
    <name type="scientific">Devosia soli</name>
    <dbReference type="NCBI Taxonomy" id="361041"/>
    <lineage>
        <taxon>Bacteria</taxon>
        <taxon>Pseudomonadati</taxon>
        <taxon>Pseudomonadota</taxon>
        <taxon>Alphaproteobacteria</taxon>
        <taxon>Hyphomicrobiales</taxon>
        <taxon>Devosiaceae</taxon>
        <taxon>Devosia</taxon>
    </lineage>
</organism>
<dbReference type="PANTHER" id="PTHR43611">
    <property type="entry name" value="ALPHA-D-GLUCOSE 1-PHOSPHATE PHOSPHATASE"/>
    <property type="match status" value="1"/>
</dbReference>
<accession>A0A0F5LBX7</accession>
<dbReference type="SFLD" id="SFLDG01129">
    <property type="entry name" value="C1.5:_HAD__Beta-PGM__Phosphata"/>
    <property type="match status" value="1"/>
</dbReference>
<dbReference type="SUPFAM" id="SSF56784">
    <property type="entry name" value="HAD-like"/>
    <property type="match status" value="1"/>
</dbReference>
<dbReference type="SFLD" id="SFLDS00003">
    <property type="entry name" value="Haloacid_Dehalogenase"/>
    <property type="match status" value="1"/>
</dbReference>
<evidence type="ECO:0008006" key="3">
    <source>
        <dbReference type="Google" id="ProtNLM"/>
    </source>
</evidence>
<protein>
    <recommendedName>
        <fullName evidence="3">Haloacid dehalogenase</fullName>
    </recommendedName>
</protein>
<dbReference type="PANTHER" id="PTHR43611:SF3">
    <property type="entry name" value="FLAVIN MONONUCLEOTIDE HYDROLASE 1, CHLOROPLATIC"/>
    <property type="match status" value="1"/>
</dbReference>
<dbReference type="Pfam" id="PF00702">
    <property type="entry name" value="Hydrolase"/>
    <property type="match status" value="1"/>
</dbReference>
<dbReference type="RefSeq" id="WP_046142496.1">
    <property type="nucleotide sequence ID" value="NZ_LAJG01000014.1"/>
</dbReference>
<proteinExistence type="predicted"/>
<reference evidence="1 2" key="1">
    <citation type="submission" date="2015-03" db="EMBL/GenBank/DDBJ databases">
        <authorList>
            <person name="Hassan Y.I."/>
            <person name="Lepp D."/>
            <person name="Zhou T."/>
        </authorList>
    </citation>
    <scope>NUCLEOTIDE SEQUENCE [LARGE SCALE GENOMIC DNA]</scope>
    <source>
        <strain evidence="1 2">GH2-10</strain>
    </source>
</reference>
<dbReference type="Gene3D" id="3.40.50.1000">
    <property type="entry name" value="HAD superfamily/HAD-like"/>
    <property type="match status" value="1"/>
</dbReference>
<dbReference type="Proteomes" id="UP000033514">
    <property type="component" value="Unassembled WGS sequence"/>
</dbReference>
<dbReference type="InterPro" id="IPR036412">
    <property type="entry name" value="HAD-like_sf"/>
</dbReference>